<name>A0A5C4LX80_9PSEU</name>
<accession>A0A5C4LX80</accession>
<protein>
    <submittedName>
        <fullName evidence="1">Uncharacterized protein</fullName>
    </submittedName>
</protein>
<dbReference type="AlphaFoldDB" id="A0A5C4LX80"/>
<proteinExistence type="predicted"/>
<dbReference type="RefSeq" id="WP_139098939.1">
    <property type="nucleotide sequence ID" value="NZ_VDFW01000023.1"/>
</dbReference>
<gene>
    <name evidence="1" type="ORF">FG385_23470</name>
</gene>
<dbReference type="OrthoDB" id="3697849at2"/>
<keyword evidence="2" id="KW-1185">Reference proteome</keyword>
<comment type="caution">
    <text evidence="1">The sequence shown here is derived from an EMBL/GenBank/DDBJ whole genome shotgun (WGS) entry which is preliminary data.</text>
</comment>
<sequence>MTGDDRLCDFIDDLLAILRVGEHDVLWTRFDSVDQVVAELEQLRGRISNGDGAARQEFRILCLPTGAIDDIAISSGWTENWVKLVDGKYRSAFP</sequence>
<reference evidence="1 2" key="1">
    <citation type="submission" date="2019-06" db="EMBL/GenBank/DDBJ databases">
        <title>Amycolatopsis alkalitolerans sp. nov., isolated from Gastrodia elata Blume.</title>
        <authorList>
            <person name="Narsing Rao M.P."/>
            <person name="Li W.J."/>
        </authorList>
    </citation>
    <scope>NUCLEOTIDE SEQUENCE [LARGE SCALE GENOMIC DNA]</scope>
    <source>
        <strain evidence="1 2">SYSUP0005</strain>
    </source>
</reference>
<dbReference type="Proteomes" id="UP000305546">
    <property type="component" value="Unassembled WGS sequence"/>
</dbReference>
<organism evidence="1 2">
    <name type="scientific">Amycolatopsis alkalitolerans</name>
    <dbReference type="NCBI Taxonomy" id="2547244"/>
    <lineage>
        <taxon>Bacteria</taxon>
        <taxon>Bacillati</taxon>
        <taxon>Actinomycetota</taxon>
        <taxon>Actinomycetes</taxon>
        <taxon>Pseudonocardiales</taxon>
        <taxon>Pseudonocardiaceae</taxon>
        <taxon>Amycolatopsis</taxon>
    </lineage>
</organism>
<evidence type="ECO:0000313" key="1">
    <source>
        <dbReference type="EMBL" id="TNC22863.1"/>
    </source>
</evidence>
<dbReference type="EMBL" id="VDFW01000023">
    <property type="protein sequence ID" value="TNC22863.1"/>
    <property type="molecule type" value="Genomic_DNA"/>
</dbReference>
<evidence type="ECO:0000313" key="2">
    <source>
        <dbReference type="Proteomes" id="UP000305546"/>
    </source>
</evidence>